<dbReference type="SUPFAM" id="SSF53187">
    <property type="entry name" value="Zn-dependent exopeptidases"/>
    <property type="match status" value="1"/>
</dbReference>
<dbReference type="GO" id="GO:0008270">
    <property type="term" value="F:zinc ion binding"/>
    <property type="evidence" value="ECO:0007669"/>
    <property type="project" value="InterPro"/>
</dbReference>
<sequence length="462" mass="51005">MNYKEHAKSCQEAYLNDLNTLVSIESTRDLSTATKNAPFGQNCRKVLDAMLDMAKKDGFVTKDIDGYAGVIEYGEGEDTLGILGHLDIVPLGEDWTKDPLKVTVNDGYVFGRGVMDDKGPTLAAYYALKLVKELNIPLKKRVMLITGCDEESGMECMDYYVKHAEIPKMGFVPDSDFPVVYGEKGGLHVVLKSEDHTAIVKMNAGTRPNIVIGKADCYVKTISDAQRELFDFYCKSNQIQGNITEEDGLIKLHIDGVFAHAAMTWNGVNAALHLLNFVGSAYDDQLAKDLYFMLHDWQGKPLGIDIDGMYMSFLTMSTGIVTIEDGKTELLIDIRYPNDTNAEKIMAGFNATCAKLKSNITAIMESDSKPLFVDPESKLVKGLMDVYRKYTGDTFSCAVTMGGGTYARKFENFVSFGPELPNAVVETDQFVGGCHQRDEGMKLDDLIQAIAIYADAIVTLCK</sequence>
<evidence type="ECO:0000256" key="1">
    <source>
        <dbReference type="ARBA" id="ARBA00001947"/>
    </source>
</evidence>
<dbReference type="InterPro" id="IPR036264">
    <property type="entry name" value="Bact_exopeptidase_dim_dom"/>
</dbReference>
<evidence type="ECO:0000256" key="2">
    <source>
        <dbReference type="ARBA" id="ARBA00006247"/>
    </source>
</evidence>
<dbReference type="NCBIfam" id="NF005591">
    <property type="entry name" value="PRK07318.1"/>
    <property type="match status" value="1"/>
</dbReference>
<keyword evidence="4" id="KW-0479">Metal-binding</keyword>
<dbReference type="AlphaFoldDB" id="A0A1Y4LM64"/>
<dbReference type="GO" id="GO:0008237">
    <property type="term" value="F:metallopeptidase activity"/>
    <property type="evidence" value="ECO:0007669"/>
    <property type="project" value="UniProtKB-KW"/>
</dbReference>
<dbReference type="GO" id="GO:0006508">
    <property type="term" value="P:proteolysis"/>
    <property type="evidence" value="ECO:0007669"/>
    <property type="project" value="UniProtKB-KW"/>
</dbReference>
<comment type="similarity">
    <text evidence="2">Belongs to the peptidase M20A family.</text>
</comment>
<keyword evidence="7" id="KW-0224">Dipeptidase</keyword>
<protein>
    <submittedName>
        <fullName evidence="9">Dipeptidase PepV</fullName>
    </submittedName>
</protein>
<dbReference type="Gene3D" id="3.30.70.360">
    <property type="match status" value="2"/>
</dbReference>
<gene>
    <name evidence="9" type="ORF">B5F14_08570</name>
</gene>
<keyword evidence="3" id="KW-0645">Protease</keyword>
<dbReference type="InterPro" id="IPR010964">
    <property type="entry name" value="M20A_pepV-rel"/>
</dbReference>
<dbReference type="Pfam" id="PF01546">
    <property type="entry name" value="Peptidase_M20"/>
    <property type="match status" value="1"/>
</dbReference>
<evidence type="ECO:0000256" key="4">
    <source>
        <dbReference type="ARBA" id="ARBA00022723"/>
    </source>
</evidence>
<dbReference type="InterPro" id="IPR050072">
    <property type="entry name" value="Peptidase_M20A"/>
</dbReference>
<dbReference type="EMBL" id="NFKM01000019">
    <property type="protein sequence ID" value="OUP57804.1"/>
    <property type="molecule type" value="Genomic_DNA"/>
</dbReference>
<keyword evidence="10" id="KW-1185">Reference proteome</keyword>
<comment type="caution">
    <text evidence="9">The sequence shown here is derived from an EMBL/GenBank/DDBJ whole genome shotgun (WGS) entry which is preliminary data.</text>
</comment>
<dbReference type="PANTHER" id="PTHR43808">
    <property type="entry name" value="ACETYLORNITHINE DEACETYLASE"/>
    <property type="match status" value="1"/>
</dbReference>
<dbReference type="GO" id="GO:0016805">
    <property type="term" value="F:dipeptidase activity"/>
    <property type="evidence" value="ECO:0007669"/>
    <property type="project" value="UniProtKB-KW"/>
</dbReference>
<comment type="cofactor">
    <cofactor evidence="1">
        <name>Zn(2+)</name>
        <dbReference type="ChEBI" id="CHEBI:29105"/>
    </cofactor>
</comment>
<dbReference type="Gene3D" id="3.40.630.10">
    <property type="entry name" value="Zn peptidases"/>
    <property type="match status" value="1"/>
</dbReference>
<dbReference type="NCBIfam" id="TIGR01887">
    <property type="entry name" value="dipeptidaselike"/>
    <property type="match status" value="1"/>
</dbReference>
<keyword evidence="6" id="KW-0862">Zinc</keyword>
<reference evidence="10" key="1">
    <citation type="submission" date="2017-04" db="EMBL/GenBank/DDBJ databases">
        <title>Function of individual gut microbiota members based on whole genome sequencing of pure cultures obtained from chicken caecum.</title>
        <authorList>
            <person name="Medvecky M."/>
            <person name="Cejkova D."/>
            <person name="Polansky O."/>
            <person name="Karasova D."/>
            <person name="Kubasova T."/>
            <person name="Cizek A."/>
            <person name="Rychlik I."/>
        </authorList>
    </citation>
    <scope>NUCLEOTIDE SEQUENCE [LARGE SCALE GENOMIC DNA]</scope>
    <source>
        <strain evidence="10">An178</strain>
    </source>
</reference>
<dbReference type="RefSeq" id="WP_087159006.1">
    <property type="nucleotide sequence ID" value="NZ_NFKM01000019.1"/>
</dbReference>
<evidence type="ECO:0000256" key="8">
    <source>
        <dbReference type="ARBA" id="ARBA00023049"/>
    </source>
</evidence>
<organism evidence="9 10">
    <name type="scientific">Faecalitalea cylindroides</name>
    <dbReference type="NCBI Taxonomy" id="39483"/>
    <lineage>
        <taxon>Bacteria</taxon>
        <taxon>Bacillati</taxon>
        <taxon>Bacillota</taxon>
        <taxon>Erysipelotrichia</taxon>
        <taxon>Erysipelotrichales</taxon>
        <taxon>Erysipelotrichaceae</taxon>
        <taxon>Faecalitalea</taxon>
    </lineage>
</organism>
<evidence type="ECO:0000256" key="5">
    <source>
        <dbReference type="ARBA" id="ARBA00022801"/>
    </source>
</evidence>
<keyword evidence="5" id="KW-0378">Hydrolase</keyword>
<evidence type="ECO:0000256" key="3">
    <source>
        <dbReference type="ARBA" id="ARBA00022670"/>
    </source>
</evidence>
<dbReference type="GO" id="GO:0006526">
    <property type="term" value="P:L-arginine biosynthetic process"/>
    <property type="evidence" value="ECO:0007669"/>
    <property type="project" value="TreeGrafter"/>
</dbReference>
<dbReference type="PANTHER" id="PTHR43808:SF31">
    <property type="entry name" value="N-ACETYL-L-CITRULLINE DEACETYLASE"/>
    <property type="match status" value="1"/>
</dbReference>
<evidence type="ECO:0000313" key="10">
    <source>
        <dbReference type="Proteomes" id="UP000195447"/>
    </source>
</evidence>
<name>A0A1Y4LM64_9FIRM</name>
<dbReference type="Proteomes" id="UP000195447">
    <property type="component" value="Unassembled WGS sequence"/>
</dbReference>
<accession>A0A1Y4LM64</accession>
<dbReference type="SUPFAM" id="SSF55031">
    <property type="entry name" value="Bacterial exopeptidase dimerisation domain"/>
    <property type="match status" value="1"/>
</dbReference>
<dbReference type="InterPro" id="IPR002933">
    <property type="entry name" value="Peptidase_M20"/>
</dbReference>
<evidence type="ECO:0000256" key="6">
    <source>
        <dbReference type="ARBA" id="ARBA00022833"/>
    </source>
</evidence>
<evidence type="ECO:0000313" key="9">
    <source>
        <dbReference type="EMBL" id="OUP57804.1"/>
    </source>
</evidence>
<evidence type="ECO:0000256" key="7">
    <source>
        <dbReference type="ARBA" id="ARBA00022997"/>
    </source>
</evidence>
<proteinExistence type="inferred from homology"/>
<keyword evidence="8" id="KW-0482">Metalloprotease</keyword>
<dbReference type="GO" id="GO:0008777">
    <property type="term" value="F:acetylornithine deacetylase activity"/>
    <property type="evidence" value="ECO:0007669"/>
    <property type="project" value="TreeGrafter"/>
</dbReference>